<feature type="transmembrane region" description="Helical" evidence="1">
    <location>
        <begin position="6"/>
        <end position="32"/>
    </location>
</feature>
<dbReference type="PANTHER" id="PTHR42208">
    <property type="entry name" value="HEAVY METAL TRANSPORTER-RELATED"/>
    <property type="match status" value="1"/>
</dbReference>
<feature type="transmembrane region" description="Helical" evidence="1">
    <location>
        <begin position="165"/>
        <end position="190"/>
    </location>
</feature>
<protein>
    <recommendedName>
        <fullName evidence="2">Urease accessory protein UreH-like transmembrane domain-containing protein</fullName>
    </recommendedName>
</protein>
<keyword evidence="1" id="KW-0812">Transmembrane</keyword>
<dbReference type="EMBL" id="BATJ01000001">
    <property type="protein sequence ID" value="GAD65278.1"/>
    <property type="molecule type" value="Genomic_DNA"/>
</dbReference>
<feature type="transmembrane region" description="Helical" evidence="1">
    <location>
        <begin position="202"/>
        <end position="222"/>
    </location>
</feature>
<reference evidence="3 4" key="1">
    <citation type="submission" date="2013-09" db="EMBL/GenBank/DDBJ databases">
        <title>Whole genome shotgun sequence of Vibrio proteolyticus NBRC 13287.</title>
        <authorList>
            <person name="Isaki S."/>
            <person name="Hosoyama A."/>
            <person name="Numata M."/>
            <person name="Hashimoto M."/>
            <person name="Hosoyama Y."/>
            <person name="Tsuchikane K."/>
            <person name="Noguchi M."/>
            <person name="Hirakata S."/>
            <person name="Ichikawa N."/>
            <person name="Ohji S."/>
            <person name="Yamazoe A."/>
            <person name="Fujita N."/>
        </authorList>
    </citation>
    <scope>NUCLEOTIDE SEQUENCE [LARGE SCALE GENOMIC DNA]</scope>
    <source>
        <strain evidence="3 4">NBRC 13287</strain>
    </source>
</reference>
<feature type="transmembrane region" description="Helical" evidence="1">
    <location>
        <begin position="52"/>
        <end position="72"/>
    </location>
</feature>
<dbReference type="STRING" id="1219065.VPR01S_01_00500"/>
<gene>
    <name evidence="3" type="ORF">VPR01S_01_00500</name>
</gene>
<keyword evidence="1" id="KW-0472">Membrane</keyword>
<dbReference type="PANTHER" id="PTHR42208:SF1">
    <property type="entry name" value="HEAVY METAL TRANSPORTER"/>
    <property type="match status" value="1"/>
</dbReference>
<evidence type="ECO:0000256" key="1">
    <source>
        <dbReference type="SAM" id="Phobius"/>
    </source>
</evidence>
<feature type="transmembrane region" description="Helical" evidence="1">
    <location>
        <begin position="78"/>
        <end position="97"/>
    </location>
</feature>
<dbReference type="Pfam" id="PF13386">
    <property type="entry name" value="DsbD_2"/>
    <property type="match status" value="1"/>
</dbReference>
<evidence type="ECO:0000313" key="4">
    <source>
        <dbReference type="Proteomes" id="UP000016570"/>
    </source>
</evidence>
<keyword evidence="1" id="KW-1133">Transmembrane helix</keyword>
<keyword evidence="4" id="KW-1185">Reference proteome</keyword>
<organism evidence="3 4">
    <name type="scientific">Vibrio proteolyticus NBRC 13287</name>
    <dbReference type="NCBI Taxonomy" id="1219065"/>
    <lineage>
        <taxon>Bacteria</taxon>
        <taxon>Pseudomonadati</taxon>
        <taxon>Pseudomonadota</taxon>
        <taxon>Gammaproteobacteria</taxon>
        <taxon>Vibrionales</taxon>
        <taxon>Vibrionaceae</taxon>
        <taxon>Vibrio</taxon>
    </lineage>
</organism>
<accession>U3BEX8</accession>
<dbReference type="Proteomes" id="UP000016570">
    <property type="component" value="Unassembled WGS sequence"/>
</dbReference>
<dbReference type="InterPro" id="IPR039447">
    <property type="entry name" value="UreH-like_TM_dom"/>
</dbReference>
<proteinExistence type="predicted"/>
<name>U3BEX8_VIBPR</name>
<evidence type="ECO:0000259" key="2">
    <source>
        <dbReference type="Pfam" id="PF13386"/>
    </source>
</evidence>
<feature type="transmembrane region" description="Helical" evidence="1">
    <location>
        <begin position="132"/>
        <end position="153"/>
    </location>
</feature>
<dbReference type="RefSeq" id="WP_021703270.1">
    <property type="nucleotide sequence ID" value="NZ_BATJ01000001.1"/>
</dbReference>
<dbReference type="eggNOG" id="COG2836">
    <property type="taxonomic scope" value="Bacteria"/>
</dbReference>
<evidence type="ECO:0000313" key="3">
    <source>
        <dbReference type="EMBL" id="GAD65278.1"/>
    </source>
</evidence>
<dbReference type="AlphaFoldDB" id="U3BEX8"/>
<comment type="caution">
    <text evidence="3">The sequence shown here is derived from an EMBL/GenBank/DDBJ whole genome shotgun (WGS) entry which is preliminary data.</text>
</comment>
<sequence length="226" mass="23912">MSPDFLGAFVIGVVGAGHCMGMCGGLASLLSLGQQSHSKQRVIPLLYNTGRLISYALVGALVGGSVSTLAEVSELNSALIWLRLIAAIFMILLACYLGRWWNGLLQVEKLGQSVWRYISPVGKSLLPLKSSLHALPFGVIWGWLPCGLVYSTLTWSAVSGSAVNGALIMLAFGAGTLPAMLFVGYGANYFQKIQQSGLFRNISAFLILGYGVYTAFGALTILSSAA</sequence>
<feature type="domain" description="Urease accessory protein UreH-like transmembrane" evidence="2">
    <location>
        <begin position="8"/>
        <end position="213"/>
    </location>
</feature>